<evidence type="ECO:0000256" key="9">
    <source>
        <dbReference type="RuleBase" id="RU004016"/>
    </source>
</evidence>
<reference evidence="12" key="1">
    <citation type="submission" date="2017-09" db="EMBL/GenBank/DDBJ databases">
        <title>Depth-based differentiation of microbial function through sediment-hosted aquifers and enrichment of novel symbionts in the deep terrestrial subsurface.</title>
        <authorList>
            <person name="Probst A.J."/>
            <person name="Ladd B."/>
            <person name="Jarett J.K."/>
            <person name="Geller-Mcgrath D.E."/>
            <person name="Sieber C.M.K."/>
            <person name="Emerson J.B."/>
            <person name="Anantharaman K."/>
            <person name="Thomas B.C."/>
            <person name="Malmstrom R."/>
            <person name="Stieglmeier M."/>
            <person name="Klingl A."/>
            <person name="Woyke T."/>
            <person name="Ryan C.M."/>
            <person name="Banfield J.F."/>
        </authorList>
    </citation>
    <scope>NUCLEOTIDE SEQUENCE [LARGE SCALE GENOMIC DNA]</scope>
</reference>
<dbReference type="GO" id="GO:0009252">
    <property type="term" value="P:peptidoglycan biosynthetic process"/>
    <property type="evidence" value="ECO:0007669"/>
    <property type="project" value="UniProtKB-KW"/>
</dbReference>
<feature type="binding site" evidence="8">
    <location>
        <position position="275"/>
    </location>
    <ligand>
        <name>substrate</name>
    </ligand>
</feature>
<dbReference type="Gene3D" id="3.40.710.10">
    <property type="entry name" value="DD-peptidase/beta-lactamase superfamily"/>
    <property type="match status" value="1"/>
</dbReference>
<dbReference type="SUPFAM" id="SSF56601">
    <property type="entry name" value="beta-lactamase/transpeptidase-like"/>
    <property type="match status" value="1"/>
</dbReference>
<evidence type="ECO:0000256" key="4">
    <source>
        <dbReference type="ARBA" id="ARBA00022960"/>
    </source>
</evidence>
<feature type="active site" description="Proton acceptor" evidence="7">
    <location>
        <position position="106"/>
    </location>
</feature>
<dbReference type="PRINTS" id="PR00725">
    <property type="entry name" value="DADACBPTASE1"/>
</dbReference>
<dbReference type="EMBL" id="PFNO01000136">
    <property type="protein sequence ID" value="PIZ48138.1"/>
    <property type="molecule type" value="Genomic_DNA"/>
</dbReference>
<keyword evidence="3" id="KW-0378">Hydrolase</keyword>
<organism evidence="11 12">
    <name type="scientific">Candidatus Woesebacteria bacterium CG_4_10_14_0_2_um_filter_39_14</name>
    <dbReference type="NCBI Taxonomy" id="1975054"/>
    <lineage>
        <taxon>Bacteria</taxon>
        <taxon>Candidatus Woeseibacteriota</taxon>
    </lineage>
</organism>
<dbReference type="Proteomes" id="UP000229753">
    <property type="component" value="Unassembled WGS sequence"/>
</dbReference>
<accession>A0A2M7TLV2</accession>
<dbReference type="InterPro" id="IPR012338">
    <property type="entry name" value="Beta-lactam/transpept-like"/>
</dbReference>
<dbReference type="GO" id="GO:0008360">
    <property type="term" value="P:regulation of cell shape"/>
    <property type="evidence" value="ECO:0007669"/>
    <property type="project" value="UniProtKB-KW"/>
</dbReference>
<evidence type="ECO:0000256" key="3">
    <source>
        <dbReference type="ARBA" id="ARBA00022801"/>
    </source>
</evidence>
<dbReference type="InterPro" id="IPR018044">
    <property type="entry name" value="Peptidase_S11"/>
</dbReference>
<sequence>MIKLLTKKNNYLFFLMLSFVFVASCALALSPAGTMVYEKISKAWPVRALVSNAISKKEFPPNPVISKDATFPIFSAQGALAVDLPSGVTLFEKDADKALLPASTTKIVTALVAMGAFNKDDVIEVGKIAIEGQKMGLKKGEKIKVSDLLYGLLVYSANDAAEALAQNYCAPRSFSEVGLCGRDAFVVAMNNFAQSLHLENTNFTNPSGLDGGRNHIVSTARDLIRVSSYAMKNSEFAKIVATKEITVKSIDGKIAHKLTNVNELLGKVPGVLGVKTGWTEGARENLITYIERDGHKIMIAVLGSQDRFGETKELINWIF</sequence>
<feature type="active site" evidence="7">
    <location>
        <position position="156"/>
    </location>
</feature>
<evidence type="ECO:0000256" key="7">
    <source>
        <dbReference type="PIRSR" id="PIRSR618044-1"/>
    </source>
</evidence>
<dbReference type="PANTHER" id="PTHR21581:SF6">
    <property type="entry name" value="TRAFFICKING PROTEIN PARTICLE COMPLEX SUBUNIT 12"/>
    <property type="match status" value="1"/>
</dbReference>
<dbReference type="GO" id="GO:0071555">
    <property type="term" value="P:cell wall organization"/>
    <property type="evidence" value="ECO:0007669"/>
    <property type="project" value="UniProtKB-KW"/>
</dbReference>
<keyword evidence="2" id="KW-0732">Signal</keyword>
<evidence type="ECO:0000256" key="8">
    <source>
        <dbReference type="PIRSR" id="PIRSR618044-2"/>
    </source>
</evidence>
<keyword evidence="4" id="KW-0133">Cell shape</keyword>
<comment type="caution">
    <text evidence="11">The sequence shown here is derived from an EMBL/GenBank/DDBJ whole genome shotgun (WGS) entry which is preliminary data.</text>
</comment>
<feature type="domain" description="Peptidase S11 D-alanyl-D-alanine carboxypeptidase A N-terminal" evidence="10">
    <location>
        <begin position="72"/>
        <end position="304"/>
    </location>
</feature>
<evidence type="ECO:0000256" key="5">
    <source>
        <dbReference type="ARBA" id="ARBA00022984"/>
    </source>
</evidence>
<evidence type="ECO:0000259" key="10">
    <source>
        <dbReference type="Pfam" id="PF00768"/>
    </source>
</evidence>
<name>A0A2M7TLV2_9BACT</name>
<dbReference type="PROSITE" id="PS51257">
    <property type="entry name" value="PROKAR_LIPOPROTEIN"/>
    <property type="match status" value="1"/>
</dbReference>
<evidence type="ECO:0000256" key="6">
    <source>
        <dbReference type="ARBA" id="ARBA00023316"/>
    </source>
</evidence>
<comment type="similarity">
    <text evidence="1 9">Belongs to the peptidase S11 family.</text>
</comment>
<dbReference type="GO" id="GO:0009002">
    <property type="term" value="F:serine-type D-Ala-D-Ala carboxypeptidase activity"/>
    <property type="evidence" value="ECO:0007669"/>
    <property type="project" value="InterPro"/>
</dbReference>
<feature type="active site" description="Acyl-ester intermediate" evidence="7">
    <location>
        <position position="103"/>
    </location>
</feature>
<keyword evidence="6" id="KW-0961">Cell wall biogenesis/degradation</keyword>
<dbReference type="Pfam" id="PF00768">
    <property type="entry name" value="Peptidase_S11"/>
    <property type="match status" value="1"/>
</dbReference>
<dbReference type="GO" id="GO:0006508">
    <property type="term" value="P:proteolysis"/>
    <property type="evidence" value="ECO:0007669"/>
    <property type="project" value="InterPro"/>
</dbReference>
<evidence type="ECO:0000313" key="12">
    <source>
        <dbReference type="Proteomes" id="UP000229753"/>
    </source>
</evidence>
<keyword evidence="5" id="KW-0573">Peptidoglycan synthesis</keyword>
<dbReference type="InterPro" id="IPR001967">
    <property type="entry name" value="Peptidase_S11_N"/>
</dbReference>
<feature type="non-terminal residue" evidence="11">
    <location>
        <position position="319"/>
    </location>
</feature>
<evidence type="ECO:0000256" key="2">
    <source>
        <dbReference type="ARBA" id="ARBA00022729"/>
    </source>
</evidence>
<dbReference type="AlphaFoldDB" id="A0A2M7TLV2"/>
<evidence type="ECO:0000313" key="11">
    <source>
        <dbReference type="EMBL" id="PIZ48138.1"/>
    </source>
</evidence>
<gene>
    <name evidence="11" type="ORF">COY29_04215</name>
</gene>
<dbReference type="PANTHER" id="PTHR21581">
    <property type="entry name" value="D-ALANYL-D-ALANINE CARBOXYPEPTIDASE"/>
    <property type="match status" value="1"/>
</dbReference>
<protein>
    <recommendedName>
        <fullName evidence="10">Peptidase S11 D-alanyl-D-alanine carboxypeptidase A N-terminal domain-containing protein</fullName>
    </recommendedName>
</protein>
<proteinExistence type="inferred from homology"/>
<evidence type="ECO:0000256" key="1">
    <source>
        <dbReference type="ARBA" id="ARBA00007164"/>
    </source>
</evidence>